<dbReference type="EMBL" id="GBEZ01005892">
    <property type="protein sequence ID" value="JAC79465.1"/>
    <property type="molecule type" value="Transcribed_RNA"/>
</dbReference>
<feature type="non-terminal residue" evidence="1">
    <location>
        <position position="73"/>
    </location>
</feature>
<evidence type="ECO:0000313" key="1">
    <source>
        <dbReference type="EMBL" id="JAC79465.1"/>
    </source>
</evidence>
<reference evidence="1" key="1">
    <citation type="submission" date="2014-05" db="EMBL/GenBank/DDBJ databases">
        <title>The transcriptome of the halophilic microalga Tetraselmis sp. GSL018 isolated from the Great Salt Lake, Utah.</title>
        <authorList>
            <person name="Jinkerson R.E."/>
            <person name="D'Adamo S."/>
            <person name="Posewitz M.C."/>
        </authorList>
    </citation>
    <scope>NUCLEOTIDE SEQUENCE</scope>
    <source>
        <strain evidence="1">GSL018</strain>
    </source>
</reference>
<organism evidence="1">
    <name type="scientific">Tetraselmis sp. GSL018</name>
    <dbReference type="NCBI Taxonomy" id="582737"/>
    <lineage>
        <taxon>Eukaryota</taxon>
        <taxon>Viridiplantae</taxon>
        <taxon>Chlorophyta</taxon>
        <taxon>core chlorophytes</taxon>
        <taxon>Chlorodendrophyceae</taxon>
        <taxon>Chlorodendrales</taxon>
        <taxon>Chlorodendraceae</taxon>
        <taxon>Tetraselmis</taxon>
    </lineage>
</organism>
<sequence>SAKGTTCSRCILLDFALGGRRVSGQRCTAWPQLRGVISAARGVCLLCLKPNRDGFCFAWGKSTKSARTADLMG</sequence>
<name>A0A061S989_9CHLO</name>
<proteinExistence type="predicted"/>
<feature type="non-terminal residue" evidence="1">
    <location>
        <position position="1"/>
    </location>
</feature>
<gene>
    <name evidence="1" type="ORF">TSPGSL018_12652</name>
</gene>
<dbReference type="AlphaFoldDB" id="A0A061S989"/>
<protein>
    <submittedName>
        <fullName evidence="1">Uncharacterized protein</fullName>
    </submittedName>
</protein>
<accession>A0A061S989</accession>